<protein>
    <recommendedName>
        <fullName evidence="4">Carboxypeptidase regulatory-like domain-containing protein</fullName>
    </recommendedName>
</protein>
<dbReference type="OrthoDB" id="289094at2"/>
<dbReference type="PROSITE" id="PS51257">
    <property type="entry name" value="PROKAR_LIPOPROTEIN"/>
    <property type="match status" value="1"/>
</dbReference>
<evidence type="ECO:0008006" key="4">
    <source>
        <dbReference type="Google" id="ProtNLM"/>
    </source>
</evidence>
<dbReference type="Proteomes" id="UP000214646">
    <property type="component" value="Unassembled WGS sequence"/>
</dbReference>
<sequence>MPPSRFWSRPAAGMLLVVGLAVAGCGDSMPANVVHVSGTVTVDGKPLPLGMIVFEPDPAKGNRGPQGHADIKGGRFDTKLSAKGVAVGPQIVRITGGDGVNPEPFTPFGNQLFEQHVVRVDVAKNQPALELDVPGVKGKKKAK</sequence>
<proteinExistence type="predicted"/>
<evidence type="ECO:0000313" key="3">
    <source>
        <dbReference type="Proteomes" id="UP000214646"/>
    </source>
</evidence>
<evidence type="ECO:0000313" key="2">
    <source>
        <dbReference type="EMBL" id="OWK39454.1"/>
    </source>
</evidence>
<dbReference type="AlphaFoldDB" id="A0A225DID2"/>
<reference evidence="3" key="1">
    <citation type="submission" date="2017-06" db="EMBL/GenBank/DDBJ databases">
        <title>Genome analysis of Fimbriiglobus ruber SP5, the first member of the order Planctomycetales with confirmed chitinolytic capability.</title>
        <authorList>
            <person name="Ravin N.V."/>
            <person name="Rakitin A.L."/>
            <person name="Ivanova A.A."/>
            <person name="Beletsky A.V."/>
            <person name="Kulichevskaya I.S."/>
            <person name="Mardanov A.V."/>
            <person name="Dedysh S.N."/>
        </authorList>
    </citation>
    <scope>NUCLEOTIDE SEQUENCE [LARGE SCALE GENOMIC DNA]</scope>
    <source>
        <strain evidence="3">SP5</strain>
    </source>
</reference>
<dbReference type="RefSeq" id="WP_088256918.1">
    <property type="nucleotide sequence ID" value="NZ_NIDE01000010.1"/>
</dbReference>
<accession>A0A225DID2</accession>
<organism evidence="2 3">
    <name type="scientific">Fimbriiglobus ruber</name>
    <dbReference type="NCBI Taxonomy" id="1908690"/>
    <lineage>
        <taxon>Bacteria</taxon>
        <taxon>Pseudomonadati</taxon>
        <taxon>Planctomycetota</taxon>
        <taxon>Planctomycetia</taxon>
        <taxon>Gemmatales</taxon>
        <taxon>Gemmataceae</taxon>
        <taxon>Fimbriiglobus</taxon>
    </lineage>
</organism>
<feature type="chain" id="PRO_5012940183" description="Carboxypeptidase regulatory-like domain-containing protein" evidence="1">
    <location>
        <begin position="24"/>
        <end position="143"/>
    </location>
</feature>
<name>A0A225DID2_9BACT</name>
<gene>
    <name evidence="2" type="ORF">FRUB_06017</name>
</gene>
<feature type="signal peptide" evidence="1">
    <location>
        <begin position="1"/>
        <end position="23"/>
    </location>
</feature>
<keyword evidence="1" id="KW-0732">Signal</keyword>
<dbReference type="EMBL" id="NIDE01000010">
    <property type="protein sequence ID" value="OWK39454.1"/>
    <property type="molecule type" value="Genomic_DNA"/>
</dbReference>
<keyword evidence="3" id="KW-1185">Reference proteome</keyword>
<comment type="caution">
    <text evidence="2">The sequence shown here is derived from an EMBL/GenBank/DDBJ whole genome shotgun (WGS) entry which is preliminary data.</text>
</comment>
<evidence type="ECO:0000256" key="1">
    <source>
        <dbReference type="SAM" id="SignalP"/>
    </source>
</evidence>